<name>X1GAQ6_9ZZZZ</name>
<dbReference type="EMBL" id="BARU01022277">
    <property type="protein sequence ID" value="GAH54956.1"/>
    <property type="molecule type" value="Genomic_DNA"/>
</dbReference>
<organism evidence="1">
    <name type="scientific">marine sediment metagenome</name>
    <dbReference type="NCBI Taxonomy" id="412755"/>
    <lineage>
        <taxon>unclassified sequences</taxon>
        <taxon>metagenomes</taxon>
        <taxon>ecological metagenomes</taxon>
    </lineage>
</organism>
<proteinExistence type="predicted"/>
<accession>X1GAQ6</accession>
<reference evidence="1" key="1">
    <citation type="journal article" date="2014" name="Front. Microbiol.">
        <title>High frequency of phylogenetically diverse reductive dehalogenase-homologous genes in deep subseafloor sedimentary metagenomes.</title>
        <authorList>
            <person name="Kawai M."/>
            <person name="Futagami T."/>
            <person name="Toyoda A."/>
            <person name="Takaki Y."/>
            <person name="Nishi S."/>
            <person name="Hori S."/>
            <person name="Arai W."/>
            <person name="Tsubouchi T."/>
            <person name="Morono Y."/>
            <person name="Uchiyama I."/>
            <person name="Ito T."/>
            <person name="Fujiyama A."/>
            <person name="Inagaki F."/>
            <person name="Takami H."/>
        </authorList>
    </citation>
    <scope>NUCLEOTIDE SEQUENCE</scope>
    <source>
        <strain evidence="1">Expedition CK06-06</strain>
    </source>
</reference>
<comment type="caution">
    <text evidence="1">The sequence shown here is derived from an EMBL/GenBank/DDBJ whole genome shotgun (WGS) entry which is preliminary data.</text>
</comment>
<gene>
    <name evidence="1" type="ORF">S03H2_36316</name>
</gene>
<evidence type="ECO:0000313" key="1">
    <source>
        <dbReference type="EMBL" id="GAH54956.1"/>
    </source>
</evidence>
<sequence length="49" mass="5398">MGTVRKIEKNCECEILLPTVGEEQGAREKFANIDEASNHIPIVLELDSG</sequence>
<protein>
    <submittedName>
        <fullName evidence="1">Uncharacterized protein</fullName>
    </submittedName>
</protein>
<dbReference type="AlphaFoldDB" id="X1GAQ6"/>